<reference evidence="2 3" key="1">
    <citation type="submission" date="2017-10" db="EMBL/GenBank/DDBJ databases">
        <title>Resolving the taxonomy of Roseburia spp., Eubacterium rectale and Agathobacter spp. through phylogenomic analysis.</title>
        <authorList>
            <person name="Sheridan P.O."/>
            <person name="Walker A.W."/>
            <person name="Duncan S.H."/>
            <person name="Scott K.P."/>
            <person name="Toole P.W.O."/>
            <person name="Luis P."/>
            <person name="Flint H.J."/>
        </authorList>
    </citation>
    <scope>NUCLEOTIDE SEQUENCE [LARGE SCALE GENOMIC DNA]</scope>
    <source>
        <strain evidence="2 3">JK626</strain>
    </source>
</reference>
<dbReference type="Pfam" id="PF24749">
    <property type="entry name" value="DUF7695"/>
    <property type="match status" value="1"/>
</dbReference>
<dbReference type="EMBL" id="PDYF01000058">
    <property type="protein sequence ID" value="PHU33870.1"/>
    <property type="molecule type" value="Genomic_DNA"/>
</dbReference>
<organism evidence="2 3">
    <name type="scientific">Pseudobutyrivibrio ruminis</name>
    <dbReference type="NCBI Taxonomy" id="46206"/>
    <lineage>
        <taxon>Bacteria</taxon>
        <taxon>Bacillati</taxon>
        <taxon>Bacillota</taxon>
        <taxon>Clostridia</taxon>
        <taxon>Lachnospirales</taxon>
        <taxon>Lachnospiraceae</taxon>
        <taxon>Pseudobutyrivibrio</taxon>
    </lineage>
</organism>
<sequence length="67" mass="7546">MRIVKNCIKCLKCGEVIESVTRHDFKGCSCGAVCVDGGKDYLRRCGYPEDWEEMSVVEDDNALQGRE</sequence>
<accession>A0A2G3DSK6</accession>
<dbReference type="InterPro" id="IPR056112">
    <property type="entry name" value="DUF7695"/>
</dbReference>
<evidence type="ECO:0000259" key="1">
    <source>
        <dbReference type="Pfam" id="PF24749"/>
    </source>
</evidence>
<protein>
    <recommendedName>
        <fullName evidence="1">DUF7695 domain-containing protein</fullName>
    </recommendedName>
</protein>
<proteinExistence type="predicted"/>
<evidence type="ECO:0000313" key="3">
    <source>
        <dbReference type="Proteomes" id="UP000225889"/>
    </source>
</evidence>
<reference evidence="2 3" key="2">
    <citation type="submission" date="2017-10" db="EMBL/GenBank/DDBJ databases">
        <authorList>
            <person name="Banno H."/>
            <person name="Chua N.-H."/>
        </authorList>
    </citation>
    <scope>NUCLEOTIDE SEQUENCE [LARGE SCALE GENOMIC DNA]</scope>
    <source>
        <strain evidence="2 3">JK626</strain>
    </source>
</reference>
<feature type="domain" description="DUF7695" evidence="1">
    <location>
        <begin position="2"/>
        <end position="57"/>
    </location>
</feature>
<comment type="caution">
    <text evidence="2">The sequence shown here is derived from an EMBL/GenBank/DDBJ whole genome shotgun (WGS) entry which is preliminary data.</text>
</comment>
<gene>
    <name evidence="2" type="ORF">CSX01_13030</name>
</gene>
<name>A0A2G3DSK6_9FIRM</name>
<dbReference type="AlphaFoldDB" id="A0A2G3DSK6"/>
<evidence type="ECO:0000313" key="2">
    <source>
        <dbReference type="EMBL" id="PHU33870.1"/>
    </source>
</evidence>
<dbReference type="Proteomes" id="UP000225889">
    <property type="component" value="Unassembled WGS sequence"/>
</dbReference>